<protein>
    <submittedName>
        <fullName evidence="4">Leucine-rich repeat, typical subtype</fullName>
    </submittedName>
</protein>
<dbReference type="PANTHER" id="PTHR48051">
    <property type="match status" value="1"/>
</dbReference>
<dbReference type="InterPro" id="IPR025875">
    <property type="entry name" value="Leu-rich_rpt_4"/>
</dbReference>
<feature type="compositionally biased region" description="Polar residues" evidence="3">
    <location>
        <begin position="308"/>
        <end position="332"/>
    </location>
</feature>
<keyword evidence="5" id="KW-1185">Reference proteome</keyword>
<feature type="compositionally biased region" description="Basic and acidic residues" evidence="3">
    <location>
        <begin position="44"/>
        <end position="59"/>
    </location>
</feature>
<feature type="compositionally biased region" description="Basic and acidic residues" evidence="3">
    <location>
        <begin position="260"/>
        <end position="272"/>
    </location>
</feature>
<dbReference type="Pfam" id="PF12799">
    <property type="entry name" value="LRR_4"/>
    <property type="match status" value="1"/>
</dbReference>
<dbReference type="FunFam" id="3.80.10.10:FF:000041">
    <property type="entry name" value="LRR receptor-like serine/threonine-protein kinase ERECTA"/>
    <property type="match status" value="1"/>
</dbReference>
<keyword evidence="1" id="KW-0433">Leucine-rich repeat</keyword>
<keyword evidence="2" id="KW-0677">Repeat</keyword>
<evidence type="ECO:0000256" key="3">
    <source>
        <dbReference type="SAM" id="MobiDB-lite"/>
    </source>
</evidence>
<dbReference type="AlphaFoldDB" id="A0A0A2K7G5"/>
<feature type="region of interest" description="Disordered" evidence="3">
    <location>
        <begin position="371"/>
        <end position="411"/>
    </location>
</feature>
<feature type="compositionally biased region" description="Low complexity" evidence="3">
    <location>
        <begin position="23"/>
        <end position="35"/>
    </location>
</feature>
<organism evidence="4 5">
    <name type="scientific">Penicillium expansum</name>
    <name type="common">Blue mold rot fungus</name>
    <dbReference type="NCBI Taxonomy" id="27334"/>
    <lineage>
        <taxon>Eukaryota</taxon>
        <taxon>Fungi</taxon>
        <taxon>Dikarya</taxon>
        <taxon>Ascomycota</taxon>
        <taxon>Pezizomycotina</taxon>
        <taxon>Eurotiomycetes</taxon>
        <taxon>Eurotiomycetidae</taxon>
        <taxon>Eurotiales</taxon>
        <taxon>Aspergillaceae</taxon>
        <taxon>Penicillium</taxon>
    </lineage>
</organism>
<name>A0A0A2K7G5_PENEN</name>
<dbReference type="InterPro" id="IPR032675">
    <property type="entry name" value="LRR_dom_sf"/>
</dbReference>
<proteinExistence type="predicted"/>
<dbReference type="InterPro" id="IPR003591">
    <property type="entry name" value="Leu-rich_rpt_typical-subtyp"/>
</dbReference>
<evidence type="ECO:0000313" key="4">
    <source>
        <dbReference type="EMBL" id="KGO60325.1"/>
    </source>
</evidence>
<dbReference type="Proteomes" id="UP000030143">
    <property type="component" value="Unassembled WGS sequence"/>
</dbReference>
<dbReference type="PhylomeDB" id="A0A0A2K7G5"/>
<feature type="region of interest" description="Disordered" evidence="3">
    <location>
        <begin position="1"/>
        <end position="356"/>
    </location>
</feature>
<dbReference type="RefSeq" id="XP_016601391.1">
    <property type="nucleotide sequence ID" value="XM_016740778.1"/>
</dbReference>
<dbReference type="Pfam" id="PF13855">
    <property type="entry name" value="LRR_8"/>
    <property type="match status" value="1"/>
</dbReference>
<dbReference type="GO" id="GO:0005737">
    <property type="term" value="C:cytoplasm"/>
    <property type="evidence" value="ECO:0007669"/>
    <property type="project" value="TreeGrafter"/>
</dbReference>
<dbReference type="HOGENOM" id="CLU_007408_0_0_1"/>
<evidence type="ECO:0000313" key="5">
    <source>
        <dbReference type="Proteomes" id="UP000030143"/>
    </source>
</evidence>
<dbReference type="GeneID" id="27676197"/>
<evidence type="ECO:0000256" key="1">
    <source>
        <dbReference type="ARBA" id="ARBA00022614"/>
    </source>
</evidence>
<dbReference type="Gene3D" id="3.80.10.10">
    <property type="entry name" value="Ribonuclease Inhibitor"/>
    <property type="match status" value="4"/>
</dbReference>
<gene>
    <name evidence="4" type="ORF">PEX2_035030</name>
</gene>
<comment type="caution">
    <text evidence="4">The sequence shown here is derived from an EMBL/GenBank/DDBJ whole genome shotgun (WGS) entry which is preliminary data.</text>
</comment>
<dbReference type="EMBL" id="JQFZ01000076">
    <property type="protein sequence ID" value="KGO60325.1"/>
    <property type="molecule type" value="Genomic_DNA"/>
</dbReference>
<dbReference type="OrthoDB" id="676979at2759"/>
<accession>A0A0A2K7G5</accession>
<dbReference type="InterPro" id="IPR001611">
    <property type="entry name" value="Leu-rich_rpt"/>
</dbReference>
<dbReference type="SUPFAM" id="SSF52058">
    <property type="entry name" value="L domain-like"/>
    <property type="match status" value="2"/>
</dbReference>
<evidence type="ECO:0000256" key="2">
    <source>
        <dbReference type="ARBA" id="ARBA00022737"/>
    </source>
</evidence>
<sequence>MEGQPTTSTRPASGIPRPASGIPRLTSRLPLPTTTASKSIKPSPSRDRLRADPGLDERRLRRPSYNTLVKKPSSHHLSPPKPQGDPIPALKQDNIQGGEDDKHVPEEASSNAGDDDTASIASAQEARGRRGIRPSLSERTLETLAQIPPSPASVRRQSSFFNGGSPVRSPSRAPSNVSNVSRSPSQASSCAPPTNELYIQPVSKLRLPSKAPMSTAGSLSPVRGSEDSVSPSRMKRPSLRQSLAPGDGVSTDISSPLRKNIPERPIGNKDTSKPSLIRPSPGKAGTKPDKSNMGPPERPLQVKKTRKPQTGQASTLRSPSMGSRYVSASSNMADDLSPEQQAELEARKVSKSSSTLRETIAKAKAARKAIAAVDKKESPQKQVYQAPPIDAPLDSWAGGDDEDSFGQLPKGSNSLVMRKRVQTARATGQLNIAAFSLKEIPKEVLTMYDYDPENSANWFENVDLVKFNAADNELEHISDDTFPDINPEEFDPDSDDRGLQFGGLETLDLHGNILKSLPMGLRRLQNLRTLNLSNNSLDMANIETIAEIKSLTDLKLANNQLQGELTAAIGRLPNLEFLDLRGNALTKLPDELVDLSSLRTLDVSENKFTSLPFEILCKLPLKTLNAQKNRLEGTLIPASVTKLETLQSLNIANNAVVVFSANDALELSDLHTLLIGVNRITHLPCVASWQSLLTLSAEENKIAELPQGFAELKNLKKADFTGNSLTHLDEKIGLMENLASLRVSNNPLRERRLLRMDTDDIKRDLRSRCEPDPQDTDDEGSVATQFTLAPESPALDGSWEIKSGGTLDKSYAEMTDLKVEQLEMIPSLDIRCLYLQHNELSCFPAAAIGVLAQSLVELDLSHNPLNGADFLSSPLELPKLQSLTLNADGLTSWEPLLSNLIAPSLTFLDVSHNRLKGPLPHLRQIYPELKTLVASDNQIASLDFEAVKGLQVLELSNNDLDSLPPKIGLLAAGRSPQNWGNGSALRRFEVAGNRFRVPRWQVVAKGTDAILEFLRERIPISDLPEWEQEHAAPEEEF</sequence>
<dbReference type="PANTHER" id="PTHR48051:SF54">
    <property type="entry name" value="LEUCINE-RICH REPEAT-CONTAINING PROTEIN"/>
    <property type="match status" value="1"/>
</dbReference>
<dbReference type="PROSITE" id="PS51450">
    <property type="entry name" value="LRR"/>
    <property type="match status" value="4"/>
</dbReference>
<reference evidence="4 5" key="1">
    <citation type="journal article" date="2015" name="Mol. Plant Microbe Interact.">
        <title>Genome, transcriptome, and functional analyses of Penicillium expansum provide new insights into secondary metabolism and pathogenicity.</title>
        <authorList>
            <person name="Ballester A.R."/>
            <person name="Marcet-Houben M."/>
            <person name="Levin E."/>
            <person name="Sela N."/>
            <person name="Selma-Lazaro C."/>
            <person name="Carmona L."/>
            <person name="Wisniewski M."/>
            <person name="Droby S."/>
            <person name="Gonzalez-Candelas L."/>
            <person name="Gabaldon T."/>
        </authorList>
    </citation>
    <scope>NUCLEOTIDE SEQUENCE [LARGE SCALE GENOMIC DNA]</scope>
    <source>
        <strain evidence="4 5">MD-8</strain>
    </source>
</reference>
<feature type="compositionally biased region" description="Polar residues" evidence="3">
    <location>
        <begin position="1"/>
        <end position="11"/>
    </location>
</feature>
<dbReference type="InterPro" id="IPR050216">
    <property type="entry name" value="LRR_domain-containing"/>
</dbReference>
<dbReference type="SMART" id="SM00369">
    <property type="entry name" value="LRR_TYP"/>
    <property type="match status" value="7"/>
</dbReference>
<dbReference type="VEuPathDB" id="FungiDB:PEXP_021700"/>
<dbReference type="SMART" id="SM00364">
    <property type="entry name" value="LRR_BAC"/>
    <property type="match status" value="6"/>
</dbReference>
<dbReference type="STRING" id="27334.A0A0A2K7G5"/>
<feature type="compositionally biased region" description="Low complexity" evidence="3">
    <location>
        <begin position="165"/>
        <end position="185"/>
    </location>
</feature>